<feature type="transmembrane region" description="Helical" evidence="1">
    <location>
        <begin position="29"/>
        <end position="46"/>
    </location>
</feature>
<dbReference type="HOGENOM" id="CLU_2836071_0_0_1"/>
<sequence length="66" mass="6800">MPSAYASSRLVEALHRPPAVGVRQPRRPLLLLSLVLLSLAAVVAILRAPRIAIRRGAAPGSGPGAA</sequence>
<proteinExistence type="predicted"/>
<keyword evidence="1" id="KW-0812">Transmembrane</keyword>
<dbReference type="Gramene" id="KQK87361">
    <property type="protein sequence ID" value="KQK87361"/>
    <property type="gene ID" value="SETIT_040383mg"/>
</dbReference>
<organism evidence="2 3">
    <name type="scientific">Setaria italica</name>
    <name type="common">Foxtail millet</name>
    <name type="synonym">Panicum italicum</name>
    <dbReference type="NCBI Taxonomy" id="4555"/>
    <lineage>
        <taxon>Eukaryota</taxon>
        <taxon>Viridiplantae</taxon>
        <taxon>Streptophyta</taxon>
        <taxon>Embryophyta</taxon>
        <taxon>Tracheophyta</taxon>
        <taxon>Spermatophyta</taxon>
        <taxon>Magnoliopsida</taxon>
        <taxon>Liliopsida</taxon>
        <taxon>Poales</taxon>
        <taxon>Poaceae</taxon>
        <taxon>PACMAD clade</taxon>
        <taxon>Panicoideae</taxon>
        <taxon>Panicodae</taxon>
        <taxon>Paniceae</taxon>
        <taxon>Cenchrinae</taxon>
        <taxon>Setaria</taxon>
    </lineage>
</organism>
<dbReference type="Proteomes" id="UP000004995">
    <property type="component" value="Unassembled WGS sequence"/>
</dbReference>
<reference evidence="3" key="1">
    <citation type="journal article" date="2012" name="Nat. Biotechnol.">
        <title>Reference genome sequence of the model plant Setaria.</title>
        <authorList>
            <person name="Bennetzen J.L."/>
            <person name="Schmutz J."/>
            <person name="Wang H."/>
            <person name="Percifield R."/>
            <person name="Hawkins J."/>
            <person name="Pontaroli A.C."/>
            <person name="Estep M."/>
            <person name="Feng L."/>
            <person name="Vaughn J.N."/>
            <person name="Grimwood J."/>
            <person name="Jenkins J."/>
            <person name="Barry K."/>
            <person name="Lindquist E."/>
            <person name="Hellsten U."/>
            <person name="Deshpande S."/>
            <person name="Wang X."/>
            <person name="Wu X."/>
            <person name="Mitros T."/>
            <person name="Triplett J."/>
            <person name="Yang X."/>
            <person name="Ye C.Y."/>
            <person name="Mauro-Herrera M."/>
            <person name="Wang L."/>
            <person name="Li P."/>
            <person name="Sharma M."/>
            <person name="Sharma R."/>
            <person name="Ronald P.C."/>
            <person name="Panaud O."/>
            <person name="Kellogg E.A."/>
            <person name="Brutnell T.P."/>
            <person name="Doust A.N."/>
            <person name="Tuskan G.A."/>
            <person name="Rokhsar D."/>
            <person name="Devos K.M."/>
        </authorList>
    </citation>
    <scope>NUCLEOTIDE SEQUENCE [LARGE SCALE GENOMIC DNA]</scope>
    <source>
        <strain evidence="3">cv. Yugu1</strain>
    </source>
</reference>
<keyword evidence="1" id="KW-0472">Membrane</keyword>
<accession>K4AN86</accession>
<dbReference type="InParanoid" id="K4AN86"/>
<keyword evidence="1" id="KW-1133">Transmembrane helix</keyword>
<evidence type="ECO:0000313" key="2">
    <source>
        <dbReference type="EnsemblPlants" id="KQK87361"/>
    </source>
</evidence>
<evidence type="ECO:0000313" key="3">
    <source>
        <dbReference type="Proteomes" id="UP000004995"/>
    </source>
</evidence>
<dbReference type="EnsemblPlants" id="KQK87361">
    <property type="protein sequence ID" value="KQK87361"/>
    <property type="gene ID" value="SETIT_040383mg"/>
</dbReference>
<reference evidence="2" key="2">
    <citation type="submission" date="2018-08" db="UniProtKB">
        <authorList>
            <consortium name="EnsemblPlants"/>
        </authorList>
    </citation>
    <scope>IDENTIFICATION</scope>
    <source>
        <strain evidence="2">Yugu1</strain>
    </source>
</reference>
<dbReference type="EMBL" id="AGNK02005384">
    <property type="status" value="NOT_ANNOTATED_CDS"/>
    <property type="molecule type" value="Genomic_DNA"/>
</dbReference>
<name>K4AN86_SETIT</name>
<protein>
    <submittedName>
        <fullName evidence="2">Uncharacterized protein</fullName>
    </submittedName>
</protein>
<evidence type="ECO:0000256" key="1">
    <source>
        <dbReference type="SAM" id="Phobius"/>
    </source>
</evidence>
<keyword evidence="3" id="KW-1185">Reference proteome</keyword>
<dbReference type="AlphaFoldDB" id="K4AN86"/>